<dbReference type="Proteomes" id="UP001271769">
    <property type="component" value="Unassembled WGS sequence"/>
</dbReference>
<dbReference type="Pfam" id="PF00226">
    <property type="entry name" value="DnaJ"/>
    <property type="match status" value="1"/>
</dbReference>
<accession>A0ABU5DX15</accession>
<dbReference type="Gene3D" id="1.10.287.110">
    <property type="entry name" value="DnaJ domain"/>
    <property type="match status" value="1"/>
</dbReference>
<proteinExistence type="predicted"/>
<dbReference type="InterPro" id="IPR036869">
    <property type="entry name" value="J_dom_sf"/>
</dbReference>
<feature type="domain" description="J" evidence="1">
    <location>
        <begin position="81"/>
        <end position="149"/>
    </location>
</feature>
<dbReference type="InterPro" id="IPR001623">
    <property type="entry name" value="DnaJ_domain"/>
</dbReference>
<comment type="caution">
    <text evidence="2">The sequence shown here is derived from an EMBL/GenBank/DDBJ whole genome shotgun (WGS) entry which is preliminary data.</text>
</comment>
<gene>
    <name evidence="2" type="ORF">SMD31_04925</name>
</gene>
<dbReference type="SUPFAM" id="SSF46565">
    <property type="entry name" value="Chaperone J-domain"/>
    <property type="match status" value="1"/>
</dbReference>
<dbReference type="SMART" id="SM00271">
    <property type="entry name" value="DnaJ"/>
    <property type="match status" value="1"/>
</dbReference>
<evidence type="ECO:0000259" key="1">
    <source>
        <dbReference type="PROSITE" id="PS50076"/>
    </source>
</evidence>
<sequence length="149" mass="16476">MFDSSNTKKTRHKVMMTVELDDGAERLMALFVAPGTRVSDTLNDNRQFLPFEAADGSVEIIRKDAIRRIVPMESNARAARGPYDILGIAENASDAEVKAAYHKAIMPIHPDNIASKDLPPDFVALANRMSAQANEAYAKIKKMRGKTDE</sequence>
<dbReference type="PRINTS" id="PR00625">
    <property type="entry name" value="JDOMAIN"/>
</dbReference>
<dbReference type="RefSeq" id="WP_320499634.1">
    <property type="nucleotide sequence ID" value="NZ_JAXCLX010000001.1"/>
</dbReference>
<evidence type="ECO:0000313" key="3">
    <source>
        <dbReference type="Proteomes" id="UP001271769"/>
    </source>
</evidence>
<keyword evidence="3" id="KW-1185">Reference proteome</keyword>
<organism evidence="2 3">
    <name type="scientific">Dongia rigui</name>
    <dbReference type="NCBI Taxonomy" id="940149"/>
    <lineage>
        <taxon>Bacteria</taxon>
        <taxon>Pseudomonadati</taxon>
        <taxon>Pseudomonadota</taxon>
        <taxon>Alphaproteobacteria</taxon>
        <taxon>Rhodospirillales</taxon>
        <taxon>Dongiaceae</taxon>
        <taxon>Dongia</taxon>
    </lineage>
</organism>
<dbReference type="CDD" id="cd06257">
    <property type="entry name" value="DnaJ"/>
    <property type="match status" value="1"/>
</dbReference>
<evidence type="ECO:0000313" key="2">
    <source>
        <dbReference type="EMBL" id="MDY0871248.1"/>
    </source>
</evidence>
<reference evidence="2 3" key="1">
    <citation type="journal article" date="2013" name="Antonie Van Leeuwenhoek">
        <title>Dongia rigui sp. nov., isolated from freshwater of a large wetland in Korea.</title>
        <authorList>
            <person name="Baik K.S."/>
            <person name="Hwang Y.M."/>
            <person name="Choi J.S."/>
            <person name="Kwon J."/>
            <person name="Seong C.N."/>
        </authorList>
    </citation>
    <scope>NUCLEOTIDE SEQUENCE [LARGE SCALE GENOMIC DNA]</scope>
    <source>
        <strain evidence="2 3">04SU4-P</strain>
    </source>
</reference>
<dbReference type="EMBL" id="JAXCLX010000001">
    <property type="protein sequence ID" value="MDY0871248.1"/>
    <property type="molecule type" value="Genomic_DNA"/>
</dbReference>
<dbReference type="PROSITE" id="PS50076">
    <property type="entry name" value="DNAJ_2"/>
    <property type="match status" value="1"/>
</dbReference>
<name>A0ABU5DX15_9PROT</name>
<protein>
    <submittedName>
        <fullName evidence="2">DnaJ domain-containing protein</fullName>
    </submittedName>
</protein>